<dbReference type="AlphaFoldDB" id="A0A193QNX6"/>
<dbReference type="Proteomes" id="UP000245838">
    <property type="component" value="Plasmid psg1"/>
</dbReference>
<name>A0A193QNX6_SODGM</name>
<evidence type="ECO:0000313" key="2">
    <source>
        <dbReference type="Proteomes" id="UP000245838"/>
    </source>
</evidence>
<evidence type="ECO:0008006" key="3">
    <source>
        <dbReference type="Google" id="ProtNLM"/>
    </source>
</evidence>
<evidence type="ECO:0000313" key="1">
    <source>
        <dbReference type="EMBL" id="CRL46808.1"/>
    </source>
</evidence>
<protein>
    <recommendedName>
        <fullName evidence="3">YajA protein</fullName>
    </recommendedName>
</protein>
<dbReference type="RefSeq" id="WP_011279208.1">
    <property type="nucleotide sequence ID" value="NC_007713.1"/>
</dbReference>
<dbReference type="InterPro" id="IPR010982">
    <property type="entry name" value="Lambda_DNA-bd_dom_sf"/>
</dbReference>
<accession>A0A193QNX6</accession>
<gene>
    <name evidence="1" type="ORF">SGGMMB4_05723</name>
</gene>
<reference evidence="2" key="1">
    <citation type="submission" date="2015-05" db="EMBL/GenBank/DDBJ databases">
        <authorList>
            <person name="Goodhead I."/>
        </authorList>
    </citation>
    <scope>NUCLEOTIDE SEQUENCE [LARGE SCALE GENOMIC DNA]</scope>
    <source>
        <strain evidence="2">morsitans</strain>
        <plasmid evidence="2">psg1</plasmid>
    </source>
</reference>
<geneLocation type="plasmid" evidence="2">
    <name>psg1</name>
</geneLocation>
<dbReference type="GO" id="GO:0003677">
    <property type="term" value="F:DNA binding"/>
    <property type="evidence" value="ECO:0007669"/>
    <property type="project" value="InterPro"/>
</dbReference>
<dbReference type="Gene3D" id="1.10.260.40">
    <property type="entry name" value="lambda repressor-like DNA-binding domains"/>
    <property type="match status" value="1"/>
</dbReference>
<proteinExistence type="predicted"/>
<organism evidence="1 2">
    <name type="scientific">Sodalis glossinidius (strain morsitans)</name>
    <dbReference type="NCBI Taxonomy" id="343509"/>
    <lineage>
        <taxon>Bacteria</taxon>
        <taxon>Pseudomonadati</taxon>
        <taxon>Pseudomonadota</taxon>
        <taxon>Gammaproteobacteria</taxon>
        <taxon>Enterobacterales</taxon>
        <taxon>Bruguierivoracaceae</taxon>
        <taxon>Sodalis</taxon>
    </lineage>
</organism>
<dbReference type="OrthoDB" id="6625856at2"/>
<sequence length="82" mass="9282">MNSGANEVKPSPEDVKQMRIAAGLTLKECTNIFGISLRIWQKKEESNNVSSRSITKGEYLYLLLLAGKHPEFTLNKRTDIEE</sequence>
<dbReference type="EMBL" id="LN854558">
    <property type="protein sequence ID" value="CRL46808.1"/>
    <property type="molecule type" value="Genomic_DNA"/>
</dbReference>